<evidence type="ECO:0000256" key="1">
    <source>
        <dbReference type="ARBA" id="ARBA00001947"/>
    </source>
</evidence>
<dbReference type="PRINTS" id="PR00786">
    <property type="entry name" value="NEPRILYSIN"/>
</dbReference>
<feature type="domain" description="Peptidase M13 C-terminal" evidence="10">
    <location>
        <begin position="524"/>
        <end position="752"/>
    </location>
</feature>
<evidence type="ECO:0000256" key="5">
    <source>
        <dbReference type="ARBA" id="ARBA00022801"/>
    </source>
</evidence>
<comment type="similarity">
    <text evidence="2">Belongs to the peptidase M13 family.</text>
</comment>
<dbReference type="InterPro" id="IPR000718">
    <property type="entry name" value="Peptidase_M13"/>
</dbReference>
<protein>
    <recommendedName>
        <fullName evidence="14">Endothelin-converting enzyme 1</fullName>
    </recommendedName>
</protein>
<comment type="caution">
    <text evidence="12">The sequence shown here is derived from an EMBL/GenBank/DDBJ whole genome shotgun (WGS) entry which is preliminary data.</text>
</comment>
<dbReference type="PROSITE" id="PS51885">
    <property type="entry name" value="NEPRILYSIN"/>
    <property type="match status" value="1"/>
</dbReference>
<feature type="region of interest" description="Disordered" evidence="8">
    <location>
        <begin position="1"/>
        <end position="39"/>
    </location>
</feature>
<feature type="transmembrane region" description="Helical" evidence="9">
    <location>
        <begin position="63"/>
        <end position="83"/>
    </location>
</feature>
<evidence type="ECO:0000256" key="4">
    <source>
        <dbReference type="ARBA" id="ARBA00022723"/>
    </source>
</evidence>
<name>A0ABN8C4U0_9STRA</name>
<accession>A0ABN8C4U0</accession>
<dbReference type="SUPFAM" id="SSF55486">
    <property type="entry name" value="Metalloproteases ('zincins'), catalytic domain"/>
    <property type="match status" value="1"/>
</dbReference>
<dbReference type="PANTHER" id="PTHR11733">
    <property type="entry name" value="ZINC METALLOPROTEASE FAMILY M13 NEPRILYSIN-RELATED"/>
    <property type="match status" value="1"/>
</dbReference>
<dbReference type="InterPro" id="IPR018497">
    <property type="entry name" value="Peptidase_M13_C"/>
</dbReference>
<dbReference type="Gene3D" id="3.40.390.10">
    <property type="entry name" value="Collagenase (Catalytic Domain)"/>
    <property type="match status" value="2"/>
</dbReference>
<keyword evidence="6" id="KW-0862">Zinc</keyword>
<evidence type="ECO:0000256" key="3">
    <source>
        <dbReference type="ARBA" id="ARBA00022670"/>
    </source>
</evidence>
<keyword evidence="13" id="KW-1185">Reference proteome</keyword>
<keyword evidence="4" id="KW-0479">Metal-binding</keyword>
<comment type="cofactor">
    <cofactor evidence="1">
        <name>Zn(2+)</name>
        <dbReference type="ChEBI" id="CHEBI:29105"/>
    </cofactor>
</comment>
<dbReference type="EMBL" id="CAKLBC010000784">
    <property type="protein sequence ID" value="CAH0488219.1"/>
    <property type="molecule type" value="Genomic_DNA"/>
</dbReference>
<keyword evidence="9" id="KW-0812">Transmembrane</keyword>
<dbReference type="InterPro" id="IPR008753">
    <property type="entry name" value="Peptidase_M13_N"/>
</dbReference>
<evidence type="ECO:0000256" key="6">
    <source>
        <dbReference type="ARBA" id="ARBA00022833"/>
    </source>
</evidence>
<dbReference type="CDD" id="cd08662">
    <property type="entry name" value="M13"/>
    <property type="match status" value="1"/>
</dbReference>
<organism evidence="12 13">
    <name type="scientific">Peronospora farinosa</name>
    <dbReference type="NCBI Taxonomy" id="134698"/>
    <lineage>
        <taxon>Eukaryota</taxon>
        <taxon>Sar</taxon>
        <taxon>Stramenopiles</taxon>
        <taxon>Oomycota</taxon>
        <taxon>Peronosporomycetes</taxon>
        <taxon>Peronosporales</taxon>
        <taxon>Peronosporaceae</taxon>
        <taxon>Peronospora</taxon>
    </lineage>
</organism>
<evidence type="ECO:0000313" key="13">
    <source>
        <dbReference type="Proteomes" id="UP001157938"/>
    </source>
</evidence>
<sequence length="753" mass="83896">MERSKDGKRTKSYNGNGSKPPLDDEEALTTKQQTLEDKQPLVEREDELLEYASSSPLLMQKPVAAWAVGGLGVLLFLVVVLVVQRSSLQAPRVTRIATEATTWVDMLPNDVISHLDRDVDPCDDLYAFSCGSWQKNAEIPEDESSVYLSFSAIQDKNEKVLKDVMQKGWPLVGELYDSCMNFNSTSSKTADDASLKVLSPVLEQIAATKSKKKLFRLAGVLFKEGTSLLTRFAVVTDAREATVYVLHALQSGLSLPDLQYYLDRKKFDSISDAFHAYVVKLFVLAGWRSHAAASQASTVIGFEQTLAPLYEPKEKLEDPVATYNHQNANVIVQTPKFFNRFEKLVTGDSVTLETLKAVLMYQFISDKAAILSEPFVQANFLFDQTVSGQKKRSPRWKVCLGHVTSCFPDLVGKYYAHLQFDKASEQLARKLVAQIQASMQKNLKQVDWLDRPTRQAAIEKLDKMTNLIGYSTVSESFPYELRGDALLADNMRIIKEYQFIQAIGQIGGPVNRNEWGVTGADVDTYYQPTTNQIVLPAGSLQSPYFASEHHPARNFGAIGCTIGHELTHGFDNIGGCYDGDGSLRNWWSNDTANEFSRRADCLVKQYDSFAVTSDEDQDKVLGHVDGTYTLDENIADHGGLKLAFNAYETYMNKQARKMSKVSEGEATEPTSSMSQVGRSLPADVADKLFFVSFAQTFCDKSSDTLVIQRLATELHSPARWRVNGVASNSHDFARVFSCPASSPMNPKKKCQLW</sequence>
<keyword evidence="7" id="KW-0482">Metalloprotease</keyword>
<evidence type="ECO:0008006" key="14">
    <source>
        <dbReference type="Google" id="ProtNLM"/>
    </source>
</evidence>
<keyword evidence="9" id="KW-0472">Membrane</keyword>
<evidence type="ECO:0000256" key="9">
    <source>
        <dbReference type="SAM" id="Phobius"/>
    </source>
</evidence>
<dbReference type="Pfam" id="PF05649">
    <property type="entry name" value="Peptidase_M13_N"/>
    <property type="match status" value="2"/>
</dbReference>
<dbReference type="Proteomes" id="UP001157938">
    <property type="component" value="Unassembled WGS sequence"/>
</dbReference>
<evidence type="ECO:0000256" key="7">
    <source>
        <dbReference type="ARBA" id="ARBA00023049"/>
    </source>
</evidence>
<dbReference type="PANTHER" id="PTHR11733:SF167">
    <property type="entry name" value="FI17812P1-RELATED"/>
    <property type="match status" value="1"/>
</dbReference>
<reference evidence="12 13" key="1">
    <citation type="submission" date="2021-11" db="EMBL/GenBank/DDBJ databases">
        <authorList>
            <person name="Islam A."/>
            <person name="Islam S."/>
            <person name="Flora M.S."/>
            <person name="Rahman M."/>
            <person name="Ziaur R.M."/>
            <person name="Epstein J.H."/>
            <person name="Hassan M."/>
            <person name="Klassen M."/>
            <person name="Woodard K."/>
            <person name="Webb A."/>
            <person name="Webby R.J."/>
            <person name="El Zowalaty M.E."/>
        </authorList>
    </citation>
    <scope>NUCLEOTIDE SEQUENCE [LARGE SCALE GENOMIC DNA]</scope>
    <source>
        <strain evidence="12">Pf1</strain>
    </source>
</reference>
<keyword evidence="9" id="KW-1133">Transmembrane helix</keyword>
<evidence type="ECO:0000256" key="8">
    <source>
        <dbReference type="SAM" id="MobiDB-lite"/>
    </source>
</evidence>
<keyword evidence="3" id="KW-0645">Protease</keyword>
<dbReference type="Pfam" id="PF01431">
    <property type="entry name" value="Peptidase_M13"/>
    <property type="match status" value="1"/>
</dbReference>
<feature type="domain" description="Peptidase M13 N-terminal" evidence="11">
    <location>
        <begin position="327"/>
        <end position="470"/>
    </location>
</feature>
<evidence type="ECO:0000256" key="2">
    <source>
        <dbReference type="ARBA" id="ARBA00007357"/>
    </source>
</evidence>
<keyword evidence="5" id="KW-0378">Hydrolase</keyword>
<gene>
    <name evidence="12" type="ORF">PFR001_LOCUS3716</name>
</gene>
<evidence type="ECO:0000313" key="12">
    <source>
        <dbReference type="EMBL" id="CAH0488219.1"/>
    </source>
</evidence>
<proteinExistence type="inferred from homology"/>
<dbReference type="InterPro" id="IPR042089">
    <property type="entry name" value="Peptidase_M13_dom_2"/>
</dbReference>
<dbReference type="Gene3D" id="1.10.1380.10">
    <property type="entry name" value="Neutral endopeptidase , domain2"/>
    <property type="match status" value="2"/>
</dbReference>
<dbReference type="InterPro" id="IPR024079">
    <property type="entry name" value="MetalloPept_cat_dom_sf"/>
</dbReference>
<feature type="domain" description="Peptidase M13 N-terminal" evidence="11">
    <location>
        <begin position="121"/>
        <end position="325"/>
    </location>
</feature>
<evidence type="ECO:0000259" key="11">
    <source>
        <dbReference type="Pfam" id="PF05649"/>
    </source>
</evidence>
<evidence type="ECO:0000259" key="10">
    <source>
        <dbReference type="Pfam" id="PF01431"/>
    </source>
</evidence>